<dbReference type="Proteomes" id="UP000198781">
    <property type="component" value="Unassembled WGS sequence"/>
</dbReference>
<proteinExistence type="predicted"/>
<accession>A0A1G7F8B6</accession>
<dbReference type="Gene3D" id="3.40.50.150">
    <property type="entry name" value="Vaccinia Virus protein VP39"/>
    <property type="match status" value="1"/>
</dbReference>
<dbReference type="InterPro" id="IPR029063">
    <property type="entry name" value="SAM-dependent_MTases_sf"/>
</dbReference>
<organism evidence="3 4">
    <name type="scientific">Paracidovorax valerianellae</name>
    <dbReference type="NCBI Taxonomy" id="187868"/>
    <lineage>
        <taxon>Bacteria</taxon>
        <taxon>Pseudomonadati</taxon>
        <taxon>Pseudomonadota</taxon>
        <taxon>Betaproteobacteria</taxon>
        <taxon>Burkholderiales</taxon>
        <taxon>Comamonadaceae</taxon>
        <taxon>Paracidovorax</taxon>
    </lineage>
</organism>
<evidence type="ECO:0000313" key="3">
    <source>
        <dbReference type="EMBL" id="SDE72188.1"/>
    </source>
</evidence>
<dbReference type="OrthoDB" id="1843260at2"/>
<dbReference type="GO" id="GO:0003676">
    <property type="term" value="F:nucleic acid binding"/>
    <property type="evidence" value="ECO:0007669"/>
    <property type="project" value="InterPro"/>
</dbReference>
<dbReference type="Pfam" id="PF19587">
    <property type="entry name" value="DUF6094"/>
    <property type="match status" value="1"/>
</dbReference>
<reference evidence="3 4" key="1">
    <citation type="submission" date="2016-10" db="EMBL/GenBank/DDBJ databases">
        <authorList>
            <person name="de Groot N.N."/>
        </authorList>
    </citation>
    <scope>NUCLEOTIDE SEQUENCE [LARGE SCALE GENOMIC DNA]</scope>
    <source>
        <strain evidence="3 4">DSM 16619</strain>
    </source>
</reference>
<name>A0A1G7F8B6_9BURK</name>
<dbReference type="CDD" id="cd02440">
    <property type="entry name" value="AdoMet_MTases"/>
    <property type="match status" value="1"/>
</dbReference>
<dbReference type="PRINTS" id="PR00507">
    <property type="entry name" value="N12N6MTFRASE"/>
</dbReference>
<gene>
    <name evidence="3" type="ORF">SAMN05192589_12729</name>
</gene>
<evidence type="ECO:0000256" key="1">
    <source>
        <dbReference type="SAM" id="Phobius"/>
    </source>
</evidence>
<dbReference type="SUPFAM" id="SSF53335">
    <property type="entry name" value="S-adenosyl-L-methionine-dependent methyltransferases"/>
    <property type="match status" value="1"/>
</dbReference>
<keyword evidence="1" id="KW-1133">Transmembrane helix</keyword>
<feature type="domain" description="DUF6094" evidence="2">
    <location>
        <begin position="6"/>
        <end position="205"/>
    </location>
</feature>
<dbReference type="InterPro" id="IPR002052">
    <property type="entry name" value="DNA_methylase_N6_adenine_CS"/>
</dbReference>
<protein>
    <recommendedName>
        <fullName evidence="2">DUF6094 domain-containing protein</fullName>
    </recommendedName>
</protein>
<sequence>MALMFSRLARNFVKNGYFPTDDETLARIQRFITPCDRPMRLLDPCCGEGAALADLRHGMQFDSGTGPTIETLGVEFDRERAWHAKTILDRVLHADIHDAVIKPRSIGLLYLNPPYGYGVKDSATRSDADSDREKAERLERTFLKKTAPLLMLGGILVYIVPFYALDNEIRTYLARNFQDLRFFMAPEQEFKQCVIFGTKCRPGHPRKDVLDMLAQAQAGALAHQTLPEEWLDTPYQVPPIQEGSEMVFHAVRMDAEQLADELQKHRNGLLWPNFEACFNQARGTHRRPLRDMTQWHLALALAAGQVTGCIRSTTGRTFLIKGDTFKKKERMATTEVDDKGKVSETIVMLDKFVPIINAIEFTPDHRLGQVVRIS</sequence>
<dbReference type="EMBL" id="FMZC01000027">
    <property type="protein sequence ID" value="SDE72188.1"/>
    <property type="molecule type" value="Genomic_DNA"/>
</dbReference>
<dbReference type="PROSITE" id="PS00092">
    <property type="entry name" value="N6_MTASE"/>
    <property type="match status" value="1"/>
</dbReference>
<dbReference type="InterPro" id="IPR046076">
    <property type="entry name" value="DUF6094"/>
</dbReference>
<dbReference type="GO" id="GO:0008168">
    <property type="term" value="F:methyltransferase activity"/>
    <property type="evidence" value="ECO:0007669"/>
    <property type="project" value="InterPro"/>
</dbReference>
<evidence type="ECO:0000313" key="4">
    <source>
        <dbReference type="Proteomes" id="UP000198781"/>
    </source>
</evidence>
<keyword evidence="1" id="KW-0472">Membrane</keyword>
<keyword evidence="1" id="KW-0812">Transmembrane</keyword>
<evidence type="ECO:0000259" key="2">
    <source>
        <dbReference type="Pfam" id="PF19587"/>
    </source>
</evidence>
<feature type="transmembrane region" description="Helical" evidence="1">
    <location>
        <begin position="147"/>
        <end position="165"/>
    </location>
</feature>
<keyword evidence="4" id="KW-1185">Reference proteome</keyword>
<dbReference type="STRING" id="187868.SAMN05192589_12729"/>
<dbReference type="AlphaFoldDB" id="A0A1G7F8B6"/>
<dbReference type="GO" id="GO:0032259">
    <property type="term" value="P:methylation"/>
    <property type="evidence" value="ECO:0007669"/>
    <property type="project" value="InterPro"/>
</dbReference>